<gene>
    <name evidence="2" type="ORF">E2C01_080884</name>
</gene>
<reference evidence="2 3" key="1">
    <citation type="submission" date="2019-05" db="EMBL/GenBank/DDBJ databases">
        <title>Another draft genome of Portunus trituberculatus and its Hox gene families provides insights of decapod evolution.</title>
        <authorList>
            <person name="Jeong J.-H."/>
            <person name="Song I."/>
            <person name="Kim S."/>
            <person name="Choi T."/>
            <person name="Kim D."/>
            <person name="Ryu S."/>
            <person name="Kim W."/>
        </authorList>
    </citation>
    <scope>NUCLEOTIDE SEQUENCE [LARGE SCALE GENOMIC DNA]</scope>
    <source>
        <tissue evidence="2">Muscle</tissue>
    </source>
</reference>
<organism evidence="2 3">
    <name type="scientific">Portunus trituberculatus</name>
    <name type="common">Swimming crab</name>
    <name type="synonym">Neptunus trituberculatus</name>
    <dbReference type="NCBI Taxonomy" id="210409"/>
    <lineage>
        <taxon>Eukaryota</taxon>
        <taxon>Metazoa</taxon>
        <taxon>Ecdysozoa</taxon>
        <taxon>Arthropoda</taxon>
        <taxon>Crustacea</taxon>
        <taxon>Multicrustacea</taxon>
        <taxon>Malacostraca</taxon>
        <taxon>Eumalacostraca</taxon>
        <taxon>Eucarida</taxon>
        <taxon>Decapoda</taxon>
        <taxon>Pleocyemata</taxon>
        <taxon>Brachyura</taxon>
        <taxon>Eubrachyura</taxon>
        <taxon>Portunoidea</taxon>
        <taxon>Portunidae</taxon>
        <taxon>Portuninae</taxon>
        <taxon>Portunus</taxon>
    </lineage>
</organism>
<keyword evidence="3" id="KW-1185">Reference proteome</keyword>
<evidence type="ECO:0000313" key="2">
    <source>
        <dbReference type="EMBL" id="MPC86072.1"/>
    </source>
</evidence>
<dbReference type="EMBL" id="VSRR010070383">
    <property type="protein sequence ID" value="MPC86072.1"/>
    <property type="molecule type" value="Genomic_DNA"/>
</dbReference>
<dbReference type="AlphaFoldDB" id="A0A5B7IQI6"/>
<name>A0A5B7IQI6_PORTR</name>
<feature type="region of interest" description="Disordered" evidence="1">
    <location>
        <begin position="40"/>
        <end position="59"/>
    </location>
</feature>
<sequence>MGRVVGLLKATDGHAELANEVTPPMKPNKRTTLMLRVNKDLYRTPRRRRSDSSSSATTR</sequence>
<evidence type="ECO:0000313" key="3">
    <source>
        <dbReference type="Proteomes" id="UP000324222"/>
    </source>
</evidence>
<comment type="caution">
    <text evidence="2">The sequence shown here is derived from an EMBL/GenBank/DDBJ whole genome shotgun (WGS) entry which is preliminary data.</text>
</comment>
<protein>
    <submittedName>
        <fullName evidence="2">Uncharacterized protein</fullName>
    </submittedName>
</protein>
<dbReference type="Proteomes" id="UP000324222">
    <property type="component" value="Unassembled WGS sequence"/>
</dbReference>
<evidence type="ECO:0000256" key="1">
    <source>
        <dbReference type="SAM" id="MobiDB-lite"/>
    </source>
</evidence>
<accession>A0A5B7IQI6</accession>
<proteinExistence type="predicted"/>